<dbReference type="PANTHER" id="PTHR46187">
    <property type="entry name" value="ALKALINE CERAMIDASE 3"/>
    <property type="match status" value="1"/>
</dbReference>
<evidence type="ECO:0000256" key="3">
    <source>
        <dbReference type="ARBA" id="ARBA00022692"/>
    </source>
</evidence>
<evidence type="ECO:0000313" key="11">
    <source>
        <dbReference type="Proteomes" id="UP000298030"/>
    </source>
</evidence>
<protein>
    <submittedName>
        <fullName evidence="10">Alkaline phytoceramidase</fullName>
    </submittedName>
</protein>
<feature type="binding site" evidence="8">
    <location>
        <position position="235"/>
    </location>
    <ligand>
        <name>Zn(2+)</name>
        <dbReference type="ChEBI" id="CHEBI:29105"/>
        <note>catalytic</note>
    </ligand>
</feature>
<proteinExistence type="inferred from homology"/>
<dbReference type="STRING" id="71717.A0A4Y7TY98"/>
<evidence type="ECO:0000256" key="6">
    <source>
        <dbReference type="ARBA" id="ARBA00023136"/>
    </source>
</evidence>
<feature type="transmembrane region" description="Helical" evidence="9">
    <location>
        <begin position="127"/>
        <end position="145"/>
    </location>
</feature>
<keyword evidence="5 9" id="KW-1133">Transmembrane helix</keyword>
<evidence type="ECO:0000256" key="2">
    <source>
        <dbReference type="ARBA" id="ARBA00009780"/>
    </source>
</evidence>
<gene>
    <name evidence="10" type="ORF">FA13DRAFT_1785084</name>
</gene>
<dbReference type="Proteomes" id="UP000298030">
    <property type="component" value="Unassembled WGS sequence"/>
</dbReference>
<feature type="transmembrane region" description="Helical" evidence="9">
    <location>
        <begin position="99"/>
        <end position="115"/>
    </location>
</feature>
<comment type="caution">
    <text evidence="10">The sequence shown here is derived from an EMBL/GenBank/DDBJ whole genome shotgun (WGS) entry which is preliminary data.</text>
</comment>
<feature type="binding site" evidence="7">
    <location>
        <position position="29"/>
    </location>
    <ligand>
        <name>Ca(2+)</name>
        <dbReference type="ChEBI" id="CHEBI:29108"/>
    </ligand>
</feature>
<feature type="binding site" evidence="7">
    <location>
        <position position="38"/>
    </location>
    <ligand>
        <name>Ca(2+)</name>
        <dbReference type="ChEBI" id="CHEBI:29108"/>
    </ligand>
</feature>
<dbReference type="AlphaFoldDB" id="A0A4Y7TY98"/>
<evidence type="ECO:0000313" key="10">
    <source>
        <dbReference type="EMBL" id="TEB38798.1"/>
    </source>
</evidence>
<comment type="similarity">
    <text evidence="2">Belongs to the alkaline ceramidase family.</text>
</comment>
<feature type="transmembrane region" description="Helical" evidence="9">
    <location>
        <begin position="42"/>
        <end position="61"/>
    </location>
</feature>
<keyword evidence="3 9" id="KW-0812">Transmembrane</keyword>
<feature type="binding site" evidence="7">
    <location>
        <position position="24"/>
    </location>
    <ligand>
        <name>Ca(2+)</name>
        <dbReference type="ChEBI" id="CHEBI:29108"/>
    </ligand>
</feature>
<keyword evidence="11" id="KW-1185">Reference proteome</keyword>
<evidence type="ECO:0000256" key="4">
    <source>
        <dbReference type="ARBA" id="ARBA00022801"/>
    </source>
</evidence>
<comment type="cofactor">
    <cofactor evidence="8">
        <name>Zn(2+)</name>
        <dbReference type="ChEBI" id="CHEBI:29105"/>
    </cofactor>
</comment>
<dbReference type="GO" id="GO:0046513">
    <property type="term" value="P:ceramide biosynthetic process"/>
    <property type="evidence" value="ECO:0007669"/>
    <property type="project" value="TreeGrafter"/>
</dbReference>
<dbReference type="InterPro" id="IPR008901">
    <property type="entry name" value="ACER"/>
</dbReference>
<dbReference type="Pfam" id="PF05875">
    <property type="entry name" value="Ceramidase"/>
    <property type="match status" value="1"/>
</dbReference>
<name>A0A4Y7TY98_COPMI</name>
<feature type="binding site" evidence="8">
    <location>
        <position position="86"/>
    </location>
    <ligand>
        <name>Zn(2+)</name>
        <dbReference type="ChEBI" id="CHEBI:29105"/>
        <note>catalytic</note>
    </ligand>
</feature>
<evidence type="ECO:0000256" key="7">
    <source>
        <dbReference type="PIRSR" id="PIRSR608901-1"/>
    </source>
</evidence>
<evidence type="ECO:0000256" key="5">
    <source>
        <dbReference type="ARBA" id="ARBA00022989"/>
    </source>
</evidence>
<dbReference type="GO" id="GO:0005789">
    <property type="term" value="C:endoplasmic reticulum membrane"/>
    <property type="evidence" value="ECO:0007669"/>
    <property type="project" value="TreeGrafter"/>
</dbReference>
<dbReference type="OrthoDB" id="187171at2759"/>
<feature type="transmembrane region" description="Helical" evidence="9">
    <location>
        <begin position="151"/>
        <end position="168"/>
    </location>
</feature>
<accession>A0A4Y7TY98</accession>
<comment type="subcellular location">
    <subcellularLocation>
        <location evidence="1">Membrane</location>
        <topology evidence="1">Multi-pass membrane protein</topology>
    </subcellularLocation>
</comment>
<dbReference type="PANTHER" id="PTHR46187:SF3">
    <property type="entry name" value="ALKALINE CERAMIDASE 3"/>
    <property type="match status" value="1"/>
</dbReference>
<keyword evidence="7" id="KW-0479">Metal-binding</keyword>
<dbReference type="GO" id="GO:0046872">
    <property type="term" value="F:metal ion binding"/>
    <property type="evidence" value="ECO:0007669"/>
    <property type="project" value="UniProtKB-KW"/>
</dbReference>
<keyword evidence="7" id="KW-0106">Calcium</keyword>
<feature type="transmembrane region" description="Helical" evidence="9">
    <location>
        <begin position="68"/>
        <end position="87"/>
    </location>
</feature>
<feature type="binding site" evidence="8">
    <location>
        <position position="239"/>
    </location>
    <ligand>
        <name>Zn(2+)</name>
        <dbReference type="ChEBI" id="CHEBI:29105"/>
        <note>catalytic</note>
    </ligand>
</feature>
<reference evidence="10 11" key="1">
    <citation type="journal article" date="2019" name="Nat. Ecol. Evol.">
        <title>Megaphylogeny resolves global patterns of mushroom evolution.</title>
        <authorList>
            <person name="Varga T."/>
            <person name="Krizsan K."/>
            <person name="Foldi C."/>
            <person name="Dima B."/>
            <person name="Sanchez-Garcia M."/>
            <person name="Sanchez-Ramirez S."/>
            <person name="Szollosi G.J."/>
            <person name="Szarkandi J.G."/>
            <person name="Papp V."/>
            <person name="Albert L."/>
            <person name="Andreopoulos W."/>
            <person name="Angelini C."/>
            <person name="Antonin V."/>
            <person name="Barry K.W."/>
            <person name="Bougher N.L."/>
            <person name="Buchanan P."/>
            <person name="Buyck B."/>
            <person name="Bense V."/>
            <person name="Catcheside P."/>
            <person name="Chovatia M."/>
            <person name="Cooper J."/>
            <person name="Damon W."/>
            <person name="Desjardin D."/>
            <person name="Finy P."/>
            <person name="Geml J."/>
            <person name="Haridas S."/>
            <person name="Hughes K."/>
            <person name="Justo A."/>
            <person name="Karasinski D."/>
            <person name="Kautmanova I."/>
            <person name="Kiss B."/>
            <person name="Kocsube S."/>
            <person name="Kotiranta H."/>
            <person name="LaButti K.M."/>
            <person name="Lechner B.E."/>
            <person name="Liimatainen K."/>
            <person name="Lipzen A."/>
            <person name="Lukacs Z."/>
            <person name="Mihaltcheva S."/>
            <person name="Morgado L.N."/>
            <person name="Niskanen T."/>
            <person name="Noordeloos M.E."/>
            <person name="Ohm R.A."/>
            <person name="Ortiz-Santana B."/>
            <person name="Ovrebo C."/>
            <person name="Racz N."/>
            <person name="Riley R."/>
            <person name="Savchenko A."/>
            <person name="Shiryaev A."/>
            <person name="Soop K."/>
            <person name="Spirin V."/>
            <person name="Szebenyi C."/>
            <person name="Tomsovsky M."/>
            <person name="Tulloss R.E."/>
            <person name="Uehling J."/>
            <person name="Grigoriev I.V."/>
            <person name="Vagvolgyi C."/>
            <person name="Papp T."/>
            <person name="Martin F.M."/>
            <person name="Miettinen O."/>
            <person name="Hibbett D.S."/>
            <person name="Nagy L.G."/>
        </authorList>
    </citation>
    <scope>NUCLEOTIDE SEQUENCE [LARGE SCALE GENOMIC DNA]</scope>
    <source>
        <strain evidence="10 11">FP101781</strain>
    </source>
</reference>
<sequence length="288" mass="32210">MNLTAVAPYLAKQGVWGPVTATLDCAQVNHQFSPYIAEMANTLSNLFTIGIALAGCVHGATQGLPTRFLVGYLGVALVGFGSFFFHATLQYHAQLADELPMIYVGSMSLWLLFDNKPGFGLRSSRTQFLIAVAILADVLFTWSYMVNRNPVYHQIVFGILVLTTTLRISYILRHTSAARLIPDSKKETIVRLFAAGAAMFTFGFVLWNLDNAFCRFLTRTKLKVGWPTAFVLEGHSWWHIFTGLGTYYMYSGIQYVCLCTKDSPEKHDIKFLHGLPHVIRVQDKVKAL</sequence>
<feature type="transmembrane region" description="Helical" evidence="9">
    <location>
        <begin position="189"/>
        <end position="209"/>
    </location>
</feature>
<evidence type="ECO:0000256" key="1">
    <source>
        <dbReference type="ARBA" id="ARBA00004141"/>
    </source>
</evidence>
<keyword evidence="4" id="KW-0378">Hydrolase</keyword>
<keyword evidence="6 9" id="KW-0472">Membrane</keyword>
<evidence type="ECO:0000256" key="9">
    <source>
        <dbReference type="SAM" id="Phobius"/>
    </source>
</evidence>
<dbReference type="GO" id="GO:0016811">
    <property type="term" value="F:hydrolase activity, acting on carbon-nitrogen (but not peptide) bonds, in linear amides"/>
    <property type="evidence" value="ECO:0007669"/>
    <property type="project" value="InterPro"/>
</dbReference>
<dbReference type="GO" id="GO:0046514">
    <property type="term" value="P:ceramide catabolic process"/>
    <property type="evidence" value="ECO:0007669"/>
    <property type="project" value="TreeGrafter"/>
</dbReference>
<evidence type="ECO:0000256" key="8">
    <source>
        <dbReference type="PIRSR" id="PIRSR608901-2"/>
    </source>
</evidence>
<keyword evidence="8" id="KW-0862">Zinc</keyword>
<organism evidence="10 11">
    <name type="scientific">Coprinellus micaceus</name>
    <name type="common">Glistening ink-cap mushroom</name>
    <name type="synonym">Coprinus micaceus</name>
    <dbReference type="NCBI Taxonomy" id="71717"/>
    <lineage>
        <taxon>Eukaryota</taxon>
        <taxon>Fungi</taxon>
        <taxon>Dikarya</taxon>
        <taxon>Basidiomycota</taxon>
        <taxon>Agaricomycotina</taxon>
        <taxon>Agaricomycetes</taxon>
        <taxon>Agaricomycetidae</taxon>
        <taxon>Agaricales</taxon>
        <taxon>Agaricineae</taxon>
        <taxon>Psathyrellaceae</taxon>
        <taxon>Coprinellus</taxon>
    </lineage>
</organism>
<dbReference type="EMBL" id="QPFP01000002">
    <property type="protein sequence ID" value="TEB38798.1"/>
    <property type="molecule type" value="Genomic_DNA"/>
</dbReference>